<feature type="region of interest" description="Disordered" evidence="1">
    <location>
        <begin position="37"/>
        <end position="74"/>
    </location>
</feature>
<dbReference type="AlphaFoldDB" id="A0A0D0AIV3"/>
<name>A0A0D0AIV3_9AGAM</name>
<reference evidence="3" key="2">
    <citation type="submission" date="2015-01" db="EMBL/GenBank/DDBJ databases">
        <title>Evolutionary Origins and Diversification of the Mycorrhizal Mutualists.</title>
        <authorList>
            <consortium name="DOE Joint Genome Institute"/>
            <consortium name="Mycorrhizal Genomics Consortium"/>
            <person name="Kohler A."/>
            <person name="Kuo A."/>
            <person name="Nagy L.G."/>
            <person name="Floudas D."/>
            <person name="Copeland A."/>
            <person name="Barry K.W."/>
            <person name="Cichocki N."/>
            <person name="Veneault-Fourrey C."/>
            <person name="LaButti K."/>
            <person name="Lindquist E.A."/>
            <person name="Lipzen A."/>
            <person name="Lundell T."/>
            <person name="Morin E."/>
            <person name="Murat C."/>
            <person name="Riley R."/>
            <person name="Ohm R."/>
            <person name="Sun H."/>
            <person name="Tunlid A."/>
            <person name="Henrissat B."/>
            <person name="Grigoriev I.V."/>
            <person name="Hibbett D.S."/>
            <person name="Martin F."/>
        </authorList>
    </citation>
    <scope>NUCLEOTIDE SEQUENCE [LARGE SCALE GENOMIC DNA]</scope>
    <source>
        <strain evidence="3">UH-Slu-Lm8-n1</strain>
    </source>
</reference>
<gene>
    <name evidence="2" type="ORF">CY34DRAFT_17888</name>
</gene>
<proteinExistence type="predicted"/>
<dbReference type="EMBL" id="KN835793">
    <property type="protein sequence ID" value="KIK34202.1"/>
    <property type="molecule type" value="Genomic_DNA"/>
</dbReference>
<dbReference type="HOGENOM" id="CLU_103464_0_0_1"/>
<dbReference type="Proteomes" id="UP000054485">
    <property type="component" value="Unassembled WGS sequence"/>
</dbReference>
<feature type="compositionally biased region" description="Low complexity" evidence="1">
    <location>
        <begin position="63"/>
        <end position="72"/>
    </location>
</feature>
<dbReference type="OrthoDB" id="3178701at2759"/>
<sequence length="230" mass="26242">MQTFRIMIFEFLSTNSKYLTLAEKSAALHKQKANYTQSKRGIAARRLRRSQNYAKEHSRKGSSKPSPVSSQLPPLPQALINLATTSLPDSYLYRCASQSADNLDESELPQWDINPPYATPHPSDTAAEARFTENLVQVMHGRNSRLEKEQLQQRAQKYTAGGMNGLCTELKEAIGTLLGQWYVLQDYISDAKDCDRHIKMARCLLQWRARTIYLYHTEVQKMLSGLNPYI</sequence>
<evidence type="ECO:0000313" key="3">
    <source>
        <dbReference type="Proteomes" id="UP000054485"/>
    </source>
</evidence>
<organism evidence="2 3">
    <name type="scientific">Suillus luteus UH-Slu-Lm8-n1</name>
    <dbReference type="NCBI Taxonomy" id="930992"/>
    <lineage>
        <taxon>Eukaryota</taxon>
        <taxon>Fungi</taxon>
        <taxon>Dikarya</taxon>
        <taxon>Basidiomycota</taxon>
        <taxon>Agaricomycotina</taxon>
        <taxon>Agaricomycetes</taxon>
        <taxon>Agaricomycetidae</taxon>
        <taxon>Boletales</taxon>
        <taxon>Suillineae</taxon>
        <taxon>Suillaceae</taxon>
        <taxon>Suillus</taxon>
    </lineage>
</organism>
<keyword evidence="3" id="KW-1185">Reference proteome</keyword>
<evidence type="ECO:0000313" key="2">
    <source>
        <dbReference type="EMBL" id="KIK34202.1"/>
    </source>
</evidence>
<evidence type="ECO:0000256" key="1">
    <source>
        <dbReference type="SAM" id="MobiDB-lite"/>
    </source>
</evidence>
<dbReference type="InParanoid" id="A0A0D0AIV3"/>
<protein>
    <submittedName>
        <fullName evidence="2">Uncharacterized protein</fullName>
    </submittedName>
</protein>
<reference evidence="2 3" key="1">
    <citation type="submission" date="2014-04" db="EMBL/GenBank/DDBJ databases">
        <authorList>
            <consortium name="DOE Joint Genome Institute"/>
            <person name="Kuo A."/>
            <person name="Ruytinx J."/>
            <person name="Rineau F."/>
            <person name="Colpaert J."/>
            <person name="Kohler A."/>
            <person name="Nagy L.G."/>
            <person name="Floudas D."/>
            <person name="Copeland A."/>
            <person name="Barry K.W."/>
            <person name="Cichocki N."/>
            <person name="Veneault-Fourrey C."/>
            <person name="LaButti K."/>
            <person name="Lindquist E.A."/>
            <person name="Lipzen A."/>
            <person name="Lundell T."/>
            <person name="Morin E."/>
            <person name="Murat C."/>
            <person name="Sun H."/>
            <person name="Tunlid A."/>
            <person name="Henrissat B."/>
            <person name="Grigoriev I.V."/>
            <person name="Hibbett D.S."/>
            <person name="Martin F."/>
            <person name="Nordberg H.P."/>
            <person name="Cantor M.N."/>
            <person name="Hua S.X."/>
        </authorList>
    </citation>
    <scope>NUCLEOTIDE SEQUENCE [LARGE SCALE GENOMIC DNA]</scope>
    <source>
        <strain evidence="2 3">UH-Slu-Lm8-n1</strain>
    </source>
</reference>
<accession>A0A0D0AIV3</accession>